<dbReference type="GO" id="GO:0016740">
    <property type="term" value="F:transferase activity"/>
    <property type="evidence" value="ECO:0007669"/>
    <property type="project" value="UniProtKB-KW"/>
</dbReference>
<accession>A0A6B3BPB9</accession>
<dbReference type="EMBL" id="JAAGLU010000007">
    <property type="protein sequence ID" value="NEC86176.1"/>
    <property type="molecule type" value="Genomic_DNA"/>
</dbReference>
<sequence>MGDAFVPADFEVPDGYDNGKFRLIPLRPEHNDRDYRAWTTSMEHIRHTPGFESYSWPVSMTIHENMNDLVQHTADFHARTGFTYSVMDEDDDVIGCVYIYPSDRPFHAIVRSWVREDHAHLDAPLYDTIDSWLRLTWPFADFSYAPRSQSYASIR</sequence>
<gene>
    <name evidence="1" type="ORF">G3I71_10145</name>
</gene>
<evidence type="ECO:0000313" key="1">
    <source>
        <dbReference type="EMBL" id="NEC86176.1"/>
    </source>
</evidence>
<dbReference type="AlphaFoldDB" id="A0A6B3BPB9"/>
<dbReference type="Gene3D" id="3.40.630.30">
    <property type="match status" value="1"/>
</dbReference>
<dbReference type="RefSeq" id="WP_164313635.1">
    <property type="nucleotide sequence ID" value="NZ_JAAGLU010000007.1"/>
</dbReference>
<proteinExistence type="predicted"/>
<keyword evidence="1" id="KW-0808">Transferase</keyword>
<dbReference type="InterPro" id="IPR016181">
    <property type="entry name" value="Acyl_CoA_acyltransferase"/>
</dbReference>
<comment type="caution">
    <text evidence="1">The sequence shown here is derived from an EMBL/GenBank/DDBJ whole genome shotgun (WGS) entry which is preliminary data.</text>
</comment>
<reference evidence="1" key="1">
    <citation type="submission" date="2020-01" db="EMBL/GenBank/DDBJ databases">
        <title>Insect and environment-associated Actinomycetes.</title>
        <authorList>
            <person name="Currrie C."/>
            <person name="Chevrette M."/>
            <person name="Carlson C."/>
            <person name="Stubbendieck R."/>
            <person name="Wendt-Pienkowski E."/>
        </authorList>
    </citation>
    <scope>NUCLEOTIDE SEQUENCE</scope>
    <source>
        <strain evidence="1">SID12501</strain>
    </source>
</reference>
<organism evidence="1">
    <name type="scientific">Streptomyces sp. SID12501</name>
    <dbReference type="NCBI Taxonomy" id="2706042"/>
    <lineage>
        <taxon>Bacteria</taxon>
        <taxon>Bacillati</taxon>
        <taxon>Actinomycetota</taxon>
        <taxon>Actinomycetes</taxon>
        <taxon>Kitasatosporales</taxon>
        <taxon>Streptomycetaceae</taxon>
        <taxon>Streptomyces</taxon>
    </lineage>
</organism>
<protein>
    <submittedName>
        <fullName evidence="1">N-acetyltransferase</fullName>
    </submittedName>
</protein>
<name>A0A6B3BPB9_9ACTN</name>
<dbReference type="SUPFAM" id="SSF55729">
    <property type="entry name" value="Acyl-CoA N-acyltransferases (Nat)"/>
    <property type="match status" value="1"/>
</dbReference>